<reference evidence="12" key="2">
    <citation type="submission" date="2025-09" db="UniProtKB">
        <authorList>
            <consortium name="Ensembl"/>
        </authorList>
    </citation>
    <scope>IDENTIFICATION</scope>
</reference>
<dbReference type="AlphaFoldDB" id="A0A9J8CRE2"/>
<keyword evidence="9" id="KW-0812">Transmembrane</keyword>
<name>A0A9J8CRE2_CYPCA</name>
<protein>
    <submittedName>
        <fullName evidence="12">Transmembrane serine protease 4a</fullName>
    </submittedName>
</protein>
<dbReference type="PROSITE" id="PS00135">
    <property type="entry name" value="TRYPSIN_SER"/>
    <property type="match status" value="1"/>
</dbReference>
<dbReference type="Ensembl" id="ENSCCRT00000117703.1">
    <property type="protein sequence ID" value="ENSCCRP00000167740.1"/>
    <property type="gene ID" value="ENSCCRG00000063098.1"/>
</dbReference>
<evidence type="ECO:0000256" key="9">
    <source>
        <dbReference type="SAM" id="Phobius"/>
    </source>
</evidence>
<dbReference type="SUPFAM" id="SSF57424">
    <property type="entry name" value="LDL receptor-like module"/>
    <property type="match status" value="1"/>
</dbReference>
<dbReference type="InterPro" id="IPR009003">
    <property type="entry name" value="Peptidase_S1_PA"/>
</dbReference>
<keyword evidence="4" id="KW-1015">Disulfide bond</keyword>
<keyword evidence="3 7" id="KW-0720">Serine protease</keyword>
<dbReference type="InterPro" id="IPR001314">
    <property type="entry name" value="Peptidase_S1A"/>
</dbReference>
<evidence type="ECO:0000313" key="13">
    <source>
        <dbReference type="Proteomes" id="UP001108240"/>
    </source>
</evidence>
<dbReference type="InterPro" id="IPR036055">
    <property type="entry name" value="LDL_receptor-like_sf"/>
</dbReference>
<dbReference type="PANTHER" id="PTHR24252">
    <property type="entry name" value="ACROSIN-RELATED"/>
    <property type="match status" value="1"/>
</dbReference>
<dbReference type="SMART" id="SM00202">
    <property type="entry name" value="SR"/>
    <property type="match status" value="1"/>
</dbReference>
<feature type="domain" description="Peptidase S1" evidence="10">
    <location>
        <begin position="227"/>
        <end position="457"/>
    </location>
</feature>
<evidence type="ECO:0000259" key="11">
    <source>
        <dbReference type="PROSITE" id="PS50287"/>
    </source>
</evidence>
<keyword evidence="13" id="KW-1185">Reference proteome</keyword>
<evidence type="ECO:0000256" key="4">
    <source>
        <dbReference type="ARBA" id="ARBA00023157"/>
    </source>
</evidence>
<dbReference type="FunFam" id="2.40.10.10:FF:000003">
    <property type="entry name" value="Transmembrane serine protease 3"/>
    <property type="match status" value="1"/>
</dbReference>
<dbReference type="PROSITE" id="PS50287">
    <property type="entry name" value="SRCR_2"/>
    <property type="match status" value="1"/>
</dbReference>
<dbReference type="SUPFAM" id="SSF50494">
    <property type="entry name" value="Trypsin-like serine proteases"/>
    <property type="match status" value="1"/>
</dbReference>
<evidence type="ECO:0000313" key="12">
    <source>
        <dbReference type="Ensembl" id="ENSCCRP00000167740.1"/>
    </source>
</evidence>
<reference evidence="12" key="1">
    <citation type="submission" date="2025-08" db="UniProtKB">
        <authorList>
            <consortium name="Ensembl"/>
        </authorList>
    </citation>
    <scope>IDENTIFICATION</scope>
</reference>
<dbReference type="Gene3D" id="2.40.10.10">
    <property type="entry name" value="Trypsin-like serine proteases"/>
    <property type="match status" value="2"/>
</dbReference>
<evidence type="ECO:0000256" key="8">
    <source>
        <dbReference type="SAM" id="MobiDB-lite"/>
    </source>
</evidence>
<dbReference type="GO" id="GO:0016020">
    <property type="term" value="C:membrane"/>
    <property type="evidence" value="ECO:0007669"/>
    <property type="project" value="InterPro"/>
</dbReference>
<evidence type="ECO:0000259" key="10">
    <source>
        <dbReference type="PROSITE" id="PS50240"/>
    </source>
</evidence>
<dbReference type="Gene3D" id="4.10.400.10">
    <property type="entry name" value="Low-density Lipoprotein Receptor"/>
    <property type="match status" value="1"/>
</dbReference>
<dbReference type="SMART" id="SM00020">
    <property type="entry name" value="Tryp_SPc"/>
    <property type="match status" value="1"/>
</dbReference>
<keyword evidence="1 7" id="KW-0645">Protease</keyword>
<keyword evidence="9" id="KW-0472">Membrane</keyword>
<dbReference type="CDD" id="cd00112">
    <property type="entry name" value="LDLa"/>
    <property type="match status" value="1"/>
</dbReference>
<dbReference type="Pfam" id="PF15494">
    <property type="entry name" value="SRCR_2"/>
    <property type="match status" value="1"/>
</dbReference>
<dbReference type="GeneTree" id="ENSGT00940000155418"/>
<keyword evidence="2 7" id="KW-0378">Hydrolase</keyword>
<organism evidence="12 13">
    <name type="scientific">Cyprinus carpio carpio</name>
    <dbReference type="NCBI Taxonomy" id="630221"/>
    <lineage>
        <taxon>Eukaryota</taxon>
        <taxon>Metazoa</taxon>
        <taxon>Chordata</taxon>
        <taxon>Craniata</taxon>
        <taxon>Vertebrata</taxon>
        <taxon>Euteleostomi</taxon>
        <taxon>Actinopterygii</taxon>
        <taxon>Neopterygii</taxon>
        <taxon>Teleostei</taxon>
        <taxon>Ostariophysi</taxon>
        <taxon>Cypriniformes</taxon>
        <taxon>Cyprinidae</taxon>
        <taxon>Cyprininae</taxon>
        <taxon>Cyprinus</taxon>
    </lineage>
</organism>
<dbReference type="Pfam" id="PF00089">
    <property type="entry name" value="Trypsin"/>
    <property type="match status" value="1"/>
</dbReference>
<dbReference type="InterPro" id="IPR001190">
    <property type="entry name" value="SRCR"/>
</dbReference>
<dbReference type="InterPro" id="IPR033116">
    <property type="entry name" value="TRYPSIN_SER"/>
</dbReference>
<dbReference type="InterPro" id="IPR001254">
    <property type="entry name" value="Trypsin_dom"/>
</dbReference>
<dbReference type="Proteomes" id="UP001108240">
    <property type="component" value="Unplaced"/>
</dbReference>
<keyword evidence="5" id="KW-0325">Glycoprotein</keyword>
<evidence type="ECO:0000256" key="3">
    <source>
        <dbReference type="ARBA" id="ARBA00022825"/>
    </source>
</evidence>
<sequence length="501" mass="55081">MRTEVQVPEENTRPLNPPQQQVARPGKHRKLMTAQKTQAEKRRNKKKIIITVLMVVVVMAIVAVAAYFIKQLIETKYYFCSKSVKFIPLEKACDGKEDCSGAEDESACVIKFGANSTFPLRLMTTRNVLQIFRPDESKWKSVCADSFTQQHAETACQQLGYSAKPTFSAVQVGILPTDLKMSFCMVGSSKPQTFQSTVSDLKVCSQGAVVALTCSAECGLSRNQERIVGGQDAIIENWPWQVSLQNIGQHTCGGSLVSPNWVVTAAHCFGGEGRKALIRWKVVTGNTYLGSSGASYVDKILVHKDYISGHNDYDIAMIRLQSPITVGESRRPVCLPPQDLGLKGGDNVVVTGWGHLSEKGNLSPKLQKAQISIIDTDQCSSPSVYGISVTPRMICAGFLTGGVDACQGDSGGPLVYSYGRWMLVGVVSWGLGCARQDHPGVYTNMDQMLSWVHSVMQNGEDYSFHYHDENDQTYDSTKHGHNDEGQCVVHLFHCEDKHTLS</sequence>
<evidence type="ECO:0000256" key="1">
    <source>
        <dbReference type="ARBA" id="ARBA00022670"/>
    </source>
</evidence>
<feature type="region of interest" description="Disordered" evidence="8">
    <location>
        <begin position="1"/>
        <end position="39"/>
    </location>
</feature>
<comment type="caution">
    <text evidence="6">Lacks conserved residue(s) required for the propagation of feature annotation.</text>
</comment>
<dbReference type="InterPro" id="IPR036772">
    <property type="entry name" value="SRCR-like_dom_sf"/>
</dbReference>
<dbReference type="InterPro" id="IPR043504">
    <property type="entry name" value="Peptidase_S1_PA_chymotrypsin"/>
</dbReference>
<evidence type="ECO:0000256" key="6">
    <source>
        <dbReference type="PROSITE-ProRule" id="PRU00196"/>
    </source>
</evidence>
<dbReference type="InterPro" id="IPR002172">
    <property type="entry name" value="LDrepeatLR_classA_rpt"/>
</dbReference>
<accession>A0A9J8CRE2</accession>
<feature type="transmembrane region" description="Helical" evidence="9">
    <location>
        <begin position="48"/>
        <end position="69"/>
    </location>
</feature>
<dbReference type="PROSITE" id="PS00134">
    <property type="entry name" value="TRYPSIN_HIS"/>
    <property type="match status" value="1"/>
</dbReference>
<dbReference type="PROSITE" id="PS50240">
    <property type="entry name" value="TRYPSIN_DOM"/>
    <property type="match status" value="1"/>
</dbReference>
<dbReference type="SUPFAM" id="SSF56487">
    <property type="entry name" value="SRCR-like"/>
    <property type="match status" value="1"/>
</dbReference>
<dbReference type="CDD" id="cd00190">
    <property type="entry name" value="Tryp_SPc"/>
    <property type="match status" value="1"/>
</dbReference>
<feature type="domain" description="SRCR" evidence="11">
    <location>
        <begin position="110"/>
        <end position="215"/>
    </location>
</feature>
<proteinExistence type="predicted"/>
<dbReference type="OMA" id="GNWASAC"/>
<keyword evidence="9" id="KW-1133">Transmembrane helix</keyword>
<dbReference type="InterPro" id="IPR018114">
    <property type="entry name" value="TRYPSIN_HIS"/>
</dbReference>
<dbReference type="GO" id="GO:0004252">
    <property type="term" value="F:serine-type endopeptidase activity"/>
    <property type="evidence" value="ECO:0007669"/>
    <property type="project" value="InterPro"/>
</dbReference>
<dbReference type="Gene3D" id="3.10.250.10">
    <property type="entry name" value="SRCR-like domain"/>
    <property type="match status" value="1"/>
</dbReference>
<evidence type="ECO:0000256" key="2">
    <source>
        <dbReference type="ARBA" id="ARBA00022801"/>
    </source>
</evidence>
<evidence type="ECO:0000256" key="5">
    <source>
        <dbReference type="ARBA" id="ARBA00023180"/>
    </source>
</evidence>
<dbReference type="GO" id="GO:0006508">
    <property type="term" value="P:proteolysis"/>
    <property type="evidence" value="ECO:0007669"/>
    <property type="project" value="UniProtKB-KW"/>
</dbReference>
<evidence type="ECO:0000256" key="7">
    <source>
        <dbReference type="RuleBase" id="RU363034"/>
    </source>
</evidence>
<dbReference type="PANTHER" id="PTHR24252:SF24">
    <property type="entry name" value="TRANSMEMBRANE PROTEASE SERINE 2-LIKE ISOFORM X1"/>
    <property type="match status" value="1"/>
</dbReference>
<dbReference type="PRINTS" id="PR00722">
    <property type="entry name" value="CHYMOTRYPSIN"/>
</dbReference>